<keyword evidence="2" id="KW-1185">Reference proteome</keyword>
<protein>
    <submittedName>
        <fullName evidence="1">Uncharacterized protein</fullName>
    </submittedName>
</protein>
<dbReference type="EMBL" id="JACEIK010000962">
    <property type="protein sequence ID" value="MCD7464410.1"/>
    <property type="molecule type" value="Genomic_DNA"/>
</dbReference>
<proteinExistence type="predicted"/>
<evidence type="ECO:0000313" key="2">
    <source>
        <dbReference type="Proteomes" id="UP000823775"/>
    </source>
</evidence>
<name>A0ABS8T0E5_DATST</name>
<comment type="caution">
    <text evidence="1">The sequence shown here is derived from an EMBL/GenBank/DDBJ whole genome shotgun (WGS) entry which is preliminary data.</text>
</comment>
<feature type="non-terminal residue" evidence="1">
    <location>
        <position position="1"/>
    </location>
</feature>
<evidence type="ECO:0000313" key="1">
    <source>
        <dbReference type="EMBL" id="MCD7464410.1"/>
    </source>
</evidence>
<dbReference type="Proteomes" id="UP000823775">
    <property type="component" value="Unassembled WGS sequence"/>
</dbReference>
<feature type="non-terminal residue" evidence="1">
    <location>
        <position position="53"/>
    </location>
</feature>
<organism evidence="1 2">
    <name type="scientific">Datura stramonium</name>
    <name type="common">Jimsonweed</name>
    <name type="synonym">Common thornapple</name>
    <dbReference type="NCBI Taxonomy" id="4076"/>
    <lineage>
        <taxon>Eukaryota</taxon>
        <taxon>Viridiplantae</taxon>
        <taxon>Streptophyta</taxon>
        <taxon>Embryophyta</taxon>
        <taxon>Tracheophyta</taxon>
        <taxon>Spermatophyta</taxon>
        <taxon>Magnoliopsida</taxon>
        <taxon>eudicotyledons</taxon>
        <taxon>Gunneridae</taxon>
        <taxon>Pentapetalae</taxon>
        <taxon>asterids</taxon>
        <taxon>lamiids</taxon>
        <taxon>Solanales</taxon>
        <taxon>Solanaceae</taxon>
        <taxon>Solanoideae</taxon>
        <taxon>Datureae</taxon>
        <taxon>Datura</taxon>
    </lineage>
</organism>
<accession>A0ABS8T0E5</accession>
<sequence length="53" mass="5988">PPHSALDERFIGSFPKILRIRIRGFHMLVLTIGDDFDGRAYGCALWSCILRVG</sequence>
<reference evidence="1 2" key="1">
    <citation type="journal article" date="2021" name="BMC Genomics">
        <title>Datura genome reveals duplications of psychoactive alkaloid biosynthetic genes and high mutation rate following tissue culture.</title>
        <authorList>
            <person name="Rajewski A."/>
            <person name="Carter-House D."/>
            <person name="Stajich J."/>
            <person name="Litt A."/>
        </authorList>
    </citation>
    <scope>NUCLEOTIDE SEQUENCE [LARGE SCALE GENOMIC DNA]</scope>
    <source>
        <strain evidence="1">AR-01</strain>
    </source>
</reference>
<gene>
    <name evidence="1" type="ORF">HAX54_052688</name>
</gene>